<comment type="subcellular location">
    <subcellularLocation>
        <location evidence="1">Secreted</location>
    </subcellularLocation>
</comment>
<feature type="chain" id="PRO_5028841788" evidence="5">
    <location>
        <begin position="22"/>
        <end position="141"/>
    </location>
</feature>
<evidence type="ECO:0000256" key="2">
    <source>
        <dbReference type="ARBA" id="ARBA00010112"/>
    </source>
</evidence>
<dbReference type="AlphaFoldDB" id="A0A7E4VFS0"/>
<dbReference type="GO" id="GO:0009986">
    <property type="term" value="C:cell surface"/>
    <property type="evidence" value="ECO:0007669"/>
    <property type="project" value="InterPro"/>
</dbReference>
<evidence type="ECO:0000256" key="4">
    <source>
        <dbReference type="ARBA" id="ARBA00022729"/>
    </source>
</evidence>
<reference evidence="7" key="2">
    <citation type="submission" date="2020-10" db="UniProtKB">
        <authorList>
            <consortium name="WormBaseParasite"/>
        </authorList>
    </citation>
    <scope>IDENTIFICATION</scope>
</reference>
<keyword evidence="6" id="KW-1185">Reference proteome</keyword>
<dbReference type="InterPro" id="IPR038479">
    <property type="entry name" value="Transthyretin-like_sf"/>
</dbReference>
<dbReference type="PANTHER" id="PTHR21700">
    <property type="entry name" value="TRANSTHYRETIN-LIKE FAMILY PROTEIN-RELATED"/>
    <property type="match status" value="1"/>
</dbReference>
<proteinExistence type="inferred from homology"/>
<reference evidence="6" key="1">
    <citation type="journal article" date="2013" name="Genetics">
        <title>The draft genome and transcriptome of Panagrellus redivivus are shaped by the harsh demands of a free-living lifestyle.</title>
        <authorList>
            <person name="Srinivasan J."/>
            <person name="Dillman A.R."/>
            <person name="Macchietto M.G."/>
            <person name="Heikkinen L."/>
            <person name="Lakso M."/>
            <person name="Fracchia K.M."/>
            <person name="Antoshechkin I."/>
            <person name="Mortazavi A."/>
            <person name="Wong G."/>
            <person name="Sternberg P.W."/>
        </authorList>
    </citation>
    <scope>NUCLEOTIDE SEQUENCE [LARGE SCALE GENOMIC DNA]</scope>
    <source>
        <strain evidence="6">MT8872</strain>
    </source>
</reference>
<evidence type="ECO:0000256" key="1">
    <source>
        <dbReference type="ARBA" id="ARBA00004613"/>
    </source>
</evidence>
<keyword evidence="3" id="KW-0964">Secreted</keyword>
<protein>
    <submittedName>
        <fullName evidence="7">Transthyretin-like family protein</fullName>
    </submittedName>
</protein>
<evidence type="ECO:0000256" key="3">
    <source>
        <dbReference type="ARBA" id="ARBA00022525"/>
    </source>
</evidence>
<dbReference type="InterPro" id="IPR001534">
    <property type="entry name" value="Transthyretin-like"/>
</dbReference>
<evidence type="ECO:0000313" key="7">
    <source>
        <dbReference type="WBParaSite" id="Pan_g20375.t1"/>
    </source>
</evidence>
<sequence>MFRVEVLVLLFGICALASGRGRRWQSSGALGALTCNGKPAKGVLLKLYDHDSITKNSQMAETKTDGNGYFLLSGRAKHWTTINPRLYIYHDCNDDLPCQRRISIKINRRFVNDGIRATKLHPAGTIELSGKYPGEKRDCIH</sequence>
<evidence type="ECO:0000313" key="6">
    <source>
        <dbReference type="Proteomes" id="UP000492821"/>
    </source>
</evidence>
<keyword evidence="4 5" id="KW-0732">Signal</keyword>
<dbReference type="Pfam" id="PF01060">
    <property type="entry name" value="TTR-52"/>
    <property type="match status" value="1"/>
</dbReference>
<evidence type="ECO:0000256" key="5">
    <source>
        <dbReference type="SAM" id="SignalP"/>
    </source>
</evidence>
<organism evidence="6 7">
    <name type="scientific">Panagrellus redivivus</name>
    <name type="common">Microworm</name>
    <dbReference type="NCBI Taxonomy" id="6233"/>
    <lineage>
        <taxon>Eukaryota</taxon>
        <taxon>Metazoa</taxon>
        <taxon>Ecdysozoa</taxon>
        <taxon>Nematoda</taxon>
        <taxon>Chromadorea</taxon>
        <taxon>Rhabditida</taxon>
        <taxon>Tylenchina</taxon>
        <taxon>Panagrolaimomorpha</taxon>
        <taxon>Panagrolaimoidea</taxon>
        <taxon>Panagrolaimidae</taxon>
        <taxon>Panagrellus</taxon>
    </lineage>
</organism>
<dbReference type="GO" id="GO:0005576">
    <property type="term" value="C:extracellular region"/>
    <property type="evidence" value="ECO:0007669"/>
    <property type="project" value="UniProtKB-SubCell"/>
</dbReference>
<dbReference type="Gene3D" id="2.60.40.3330">
    <property type="match status" value="1"/>
</dbReference>
<dbReference type="WBParaSite" id="Pan_g20375.t1">
    <property type="protein sequence ID" value="Pan_g20375.t1"/>
    <property type="gene ID" value="Pan_g20375"/>
</dbReference>
<dbReference type="Proteomes" id="UP000492821">
    <property type="component" value="Unassembled WGS sequence"/>
</dbReference>
<feature type="signal peptide" evidence="5">
    <location>
        <begin position="1"/>
        <end position="21"/>
    </location>
</feature>
<name>A0A7E4VFS0_PANRE</name>
<accession>A0A7E4VFS0</accession>
<dbReference type="PANTHER" id="PTHR21700:SF3">
    <property type="entry name" value="TRANSTHYRETIN-LIKE PROTEIN 5"/>
    <property type="match status" value="1"/>
</dbReference>
<comment type="similarity">
    <text evidence="2">Belongs to the nematode transthyretin-like family.</text>
</comment>